<organism evidence="2 3">
    <name type="scientific">Aequoribacter fuscus</name>
    <dbReference type="NCBI Taxonomy" id="2518989"/>
    <lineage>
        <taxon>Bacteria</taxon>
        <taxon>Pseudomonadati</taxon>
        <taxon>Pseudomonadota</taxon>
        <taxon>Gammaproteobacteria</taxon>
        <taxon>Cellvibrionales</taxon>
        <taxon>Halieaceae</taxon>
        <taxon>Aequoribacter</taxon>
    </lineage>
</organism>
<dbReference type="InterPro" id="IPR037522">
    <property type="entry name" value="HD_GYP_dom"/>
</dbReference>
<dbReference type="SUPFAM" id="SSF109604">
    <property type="entry name" value="HD-domain/PDEase-like"/>
    <property type="match status" value="1"/>
</dbReference>
<dbReference type="CDD" id="cd00077">
    <property type="entry name" value="HDc"/>
    <property type="match status" value="1"/>
</dbReference>
<dbReference type="SMART" id="SM00471">
    <property type="entry name" value="HDc"/>
    <property type="match status" value="1"/>
</dbReference>
<dbReference type="NCBIfam" id="TIGR00277">
    <property type="entry name" value="HDIG"/>
    <property type="match status" value="1"/>
</dbReference>
<dbReference type="STRING" id="2518989.IMCC3088_846"/>
<feature type="domain" description="HD-GYP" evidence="1">
    <location>
        <begin position="113"/>
        <end position="309"/>
    </location>
</feature>
<dbReference type="PANTHER" id="PTHR43155">
    <property type="entry name" value="CYCLIC DI-GMP PHOSPHODIESTERASE PA4108-RELATED"/>
    <property type="match status" value="1"/>
</dbReference>
<sequence length="380" mass="42612">MQGFLLKSQRDIDKISKFCEFVYVDFEKSEVADQTTKKRAAPVSRPRKTKQELFPNRSLSDYRDAGQFGDEYPKARQAITTLTTGVTNIFDSVSKGSGLDVVKVKRSVEPMVESITRNPDACIWLARMKQADTYTYQHSIGCSIWAVALGRQLGLPKPDLRSLAIGGLLFDVGKLQVDKELIDAKRKLSDQEFQMVQNHVNLGLEAVKKSGLMNKDVLEMIEYHHERHDGSGYPKGLKGDQIPIFARIAAIVDCYDAITSHRSYAKALPPSMAIKMLYEWRDIDFQAELVEEFIQAVGIYPAGTLVELSSGQVGVVLSEYRTRRLRPKVMILLDANKKPIMDVQTINLLEVTHTEDGQPLDIVNSLEPDAYGIDMAGIQL</sequence>
<dbReference type="eggNOG" id="COG2206">
    <property type="taxonomic scope" value="Bacteria"/>
</dbReference>
<reference evidence="2 3" key="1">
    <citation type="journal article" date="2011" name="J. Bacteriol.">
        <title>Genome sequence of strain IMCC3088, a proteorhodopsin-containing marine bacterium belonging to the OM60/NOR5 clade.</title>
        <authorList>
            <person name="Jang Y."/>
            <person name="Oh H.M."/>
            <person name="Kang I."/>
            <person name="Lee K."/>
            <person name="Yang S.J."/>
            <person name="Cho J.C."/>
        </authorList>
    </citation>
    <scope>NUCLEOTIDE SEQUENCE [LARGE SCALE GENOMIC DNA]</scope>
    <source>
        <strain evidence="2 3">IMCC3088</strain>
    </source>
</reference>
<evidence type="ECO:0000313" key="2">
    <source>
        <dbReference type="EMBL" id="EGG30240.1"/>
    </source>
</evidence>
<accession>F3L0D0</accession>
<evidence type="ECO:0000259" key="1">
    <source>
        <dbReference type="PROSITE" id="PS51832"/>
    </source>
</evidence>
<dbReference type="Pfam" id="PF13487">
    <property type="entry name" value="HD_5"/>
    <property type="match status" value="1"/>
</dbReference>
<protein>
    <submittedName>
        <fullName evidence="2">HD-GYP domain protein</fullName>
    </submittedName>
</protein>
<comment type="caution">
    <text evidence="2">The sequence shown here is derived from an EMBL/GenBank/DDBJ whole genome shotgun (WGS) entry which is preliminary data.</text>
</comment>
<dbReference type="Proteomes" id="UP000005615">
    <property type="component" value="Unassembled WGS sequence"/>
</dbReference>
<keyword evidence="3" id="KW-1185">Reference proteome</keyword>
<dbReference type="InterPro" id="IPR021812">
    <property type="entry name" value="DUF3391"/>
</dbReference>
<dbReference type="AlphaFoldDB" id="F3L0D0"/>
<name>F3L0D0_9GAMM</name>
<dbReference type="GO" id="GO:0008081">
    <property type="term" value="F:phosphoric diester hydrolase activity"/>
    <property type="evidence" value="ECO:0007669"/>
    <property type="project" value="UniProtKB-ARBA"/>
</dbReference>
<proteinExistence type="predicted"/>
<dbReference type="Gene3D" id="1.10.3210.10">
    <property type="entry name" value="Hypothetical protein af1432"/>
    <property type="match status" value="1"/>
</dbReference>
<dbReference type="InterPro" id="IPR006675">
    <property type="entry name" value="HDIG_dom"/>
</dbReference>
<evidence type="ECO:0000313" key="3">
    <source>
        <dbReference type="Proteomes" id="UP000005615"/>
    </source>
</evidence>
<dbReference type="EMBL" id="AEIG01000020">
    <property type="protein sequence ID" value="EGG30240.1"/>
    <property type="molecule type" value="Genomic_DNA"/>
</dbReference>
<dbReference type="PROSITE" id="PS51832">
    <property type="entry name" value="HD_GYP"/>
    <property type="match status" value="1"/>
</dbReference>
<dbReference type="PANTHER" id="PTHR43155:SF2">
    <property type="entry name" value="CYCLIC DI-GMP PHOSPHODIESTERASE PA4108"/>
    <property type="match status" value="1"/>
</dbReference>
<dbReference type="Pfam" id="PF11871">
    <property type="entry name" value="DUF3391"/>
    <property type="match status" value="1"/>
</dbReference>
<dbReference type="InterPro" id="IPR003607">
    <property type="entry name" value="HD/PDEase_dom"/>
</dbReference>
<gene>
    <name evidence="2" type="ORF">IMCC3088_846</name>
</gene>